<dbReference type="GO" id="GO:0005737">
    <property type="term" value="C:cytoplasm"/>
    <property type="evidence" value="ECO:0007669"/>
    <property type="project" value="UniProtKB-ARBA"/>
</dbReference>
<organism evidence="4 5">
    <name type="scientific">Kaustia mangrovi</name>
    <dbReference type="NCBI Taxonomy" id="2593653"/>
    <lineage>
        <taxon>Bacteria</taxon>
        <taxon>Pseudomonadati</taxon>
        <taxon>Pseudomonadota</taxon>
        <taxon>Alphaproteobacteria</taxon>
        <taxon>Hyphomicrobiales</taxon>
        <taxon>Parvibaculaceae</taxon>
        <taxon>Kaustia</taxon>
    </lineage>
</organism>
<dbReference type="RefSeq" id="WP_213163783.1">
    <property type="nucleotide sequence ID" value="NZ_CP058214.1"/>
</dbReference>
<evidence type="ECO:0000259" key="2">
    <source>
        <dbReference type="Pfam" id="PF10615"/>
    </source>
</evidence>
<sequence>MTAEPTRQIPQEEEGAALSPGEEARRLIRQADTVSLGTLDRASGAPFVSLATVATDPSGAPLFMLSSLAWHTRNLTTDPRASVLVDATTHDGDALEGARLTLLGRIEKVAEDEAVKRRFLARHPLSRRYAQFSDFSIFRLIPEFGHLVAGFGRIQTINADEIILPEERCAALAEAEEGIVGHMNEDHSDAVALYATRLLGAPKGDWRMSACDPDGCDLTDGHTVLRLDLPEPVETAKEMREALVALVKKARALPGQGAD</sequence>
<proteinExistence type="predicted"/>
<gene>
    <name evidence="4" type="ORF">HW532_07410</name>
</gene>
<dbReference type="EMBL" id="CP058214">
    <property type="protein sequence ID" value="QPC42549.1"/>
    <property type="molecule type" value="Genomic_DNA"/>
</dbReference>
<dbReference type="Gene3D" id="3.20.180.10">
    <property type="entry name" value="PNP-oxidase-like"/>
    <property type="match status" value="1"/>
</dbReference>
<dbReference type="PANTHER" id="PTHR13343:SF17">
    <property type="entry name" value="CELLULAR REPRESSOR OF E1A-STIMULATED GENES, ISOFORM A"/>
    <property type="match status" value="1"/>
</dbReference>
<name>A0A7S8C376_9HYPH</name>
<protein>
    <submittedName>
        <fullName evidence="4">HugZ family protein</fullName>
    </submittedName>
</protein>
<evidence type="ECO:0000259" key="3">
    <source>
        <dbReference type="Pfam" id="PF13883"/>
    </source>
</evidence>
<dbReference type="Gene3D" id="2.30.110.10">
    <property type="entry name" value="Electron Transport, Fmn-binding Protein, Chain A"/>
    <property type="match status" value="1"/>
</dbReference>
<dbReference type="PANTHER" id="PTHR13343">
    <property type="entry name" value="CREG1 PROTEIN"/>
    <property type="match status" value="1"/>
</dbReference>
<dbReference type="Pfam" id="PF10615">
    <property type="entry name" value="DUF2470"/>
    <property type="match status" value="1"/>
</dbReference>
<evidence type="ECO:0000313" key="5">
    <source>
        <dbReference type="Proteomes" id="UP000593594"/>
    </source>
</evidence>
<dbReference type="SUPFAM" id="SSF50475">
    <property type="entry name" value="FMN-binding split barrel"/>
    <property type="match status" value="1"/>
</dbReference>
<dbReference type="InterPro" id="IPR037119">
    <property type="entry name" value="Haem_oxidase_HugZ-like_sf"/>
</dbReference>
<reference evidence="4 5" key="1">
    <citation type="submission" date="2020-06" db="EMBL/GenBank/DDBJ databases">
        <title>Genome sequence of 2 isolates from Red Sea Mangroves.</title>
        <authorList>
            <person name="Sefrji F."/>
            <person name="Michoud G."/>
            <person name="Merlino G."/>
            <person name="Daffonchio D."/>
        </authorList>
    </citation>
    <scope>NUCLEOTIDE SEQUENCE [LARGE SCALE GENOMIC DNA]</scope>
    <source>
        <strain evidence="4 5">R1DC25</strain>
    </source>
</reference>
<evidence type="ECO:0000256" key="1">
    <source>
        <dbReference type="SAM" id="MobiDB-lite"/>
    </source>
</evidence>
<dbReference type="InterPro" id="IPR019595">
    <property type="entry name" value="DUF2470"/>
</dbReference>
<feature type="domain" description="DUF2470" evidence="2">
    <location>
        <begin position="177"/>
        <end position="246"/>
    </location>
</feature>
<evidence type="ECO:0000313" key="4">
    <source>
        <dbReference type="EMBL" id="QPC42549.1"/>
    </source>
</evidence>
<accession>A0A7S8C376</accession>
<feature type="region of interest" description="Disordered" evidence="1">
    <location>
        <begin position="1"/>
        <end position="22"/>
    </location>
</feature>
<keyword evidence="5" id="KW-1185">Reference proteome</keyword>
<dbReference type="AlphaFoldDB" id="A0A7S8C376"/>
<feature type="domain" description="CREG-like beta-barrel" evidence="3">
    <location>
        <begin position="22"/>
        <end position="161"/>
    </location>
</feature>
<dbReference type="InterPro" id="IPR055343">
    <property type="entry name" value="CREG_beta-barrel"/>
</dbReference>
<dbReference type="InterPro" id="IPR012349">
    <property type="entry name" value="Split_barrel_FMN-bd"/>
</dbReference>
<dbReference type="Proteomes" id="UP000593594">
    <property type="component" value="Chromosome"/>
</dbReference>
<dbReference type="KEGG" id="kmn:HW532_07410"/>
<dbReference type="Pfam" id="PF13883">
    <property type="entry name" value="CREG_beta-barrel"/>
    <property type="match status" value="1"/>
</dbReference>